<gene>
    <name evidence="6" type="ORF">HMPREF9456_00212</name>
</gene>
<proteinExistence type="predicted"/>
<dbReference type="PANTHER" id="PTHR43129:SF1">
    <property type="entry name" value="FOSMIDOMYCIN RESISTANCE PROTEIN"/>
    <property type="match status" value="1"/>
</dbReference>
<protein>
    <recommendedName>
        <fullName evidence="5">Major facilitator superfamily (MFS) profile domain-containing protein</fullName>
    </recommendedName>
</protein>
<feature type="domain" description="Major facilitator superfamily (MFS) profile" evidence="5">
    <location>
        <begin position="38"/>
        <end position="421"/>
    </location>
</feature>
<feature type="transmembrane region" description="Helical" evidence="4">
    <location>
        <begin position="67"/>
        <end position="89"/>
    </location>
</feature>
<dbReference type="PROSITE" id="PS50850">
    <property type="entry name" value="MFS"/>
    <property type="match status" value="1"/>
</dbReference>
<dbReference type="Gene3D" id="1.20.1250.20">
    <property type="entry name" value="MFS general substrate transporter like domains"/>
    <property type="match status" value="2"/>
</dbReference>
<evidence type="ECO:0000256" key="1">
    <source>
        <dbReference type="ARBA" id="ARBA00022692"/>
    </source>
</evidence>
<feature type="transmembrane region" description="Helical" evidence="4">
    <location>
        <begin position="398"/>
        <end position="415"/>
    </location>
</feature>
<dbReference type="Proteomes" id="UP000006420">
    <property type="component" value="Unassembled WGS sequence"/>
</dbReference>
<name>F8WWK4_9BACT</name>
<dbReference type="SUPFAM" id="SSF103473">
    <property type="entry name" value="MFS general substrate transporter"/>
    <property type="match status" value="1"/>
</dbReference>
<dbReference type="InterPro" id="IPR036259">
    <property type="entry name" value="MFS_trans_sf"/>
</dbReference>
<feature type="transmembrane region" description="Helical" evidence="4">
    <location>
        <begin position="336"/>
        <end position="357"/>
    </location>
</feature>
<evidence type="ECO:0000313" key="7">
    <source>
        <dbReference type="Proteomes" id="UP000006420"/>
    </source>
</evidence>
<feature type="transmembrane region" description="Helical" evidence="4">
    <location>
        <begin position="241"/>
        <end position="261"/>
    </location>
</feature>
<keyword evidence="2 4" id="KW-1133">Transmembrane helix</keyword>
<evidence type="ECO:0000256" key="3">
    <source>
        <dbReference type="ARBA" id="ARBA00023136"/>
    </source>
</evidence>
<evidence type="ECO:0000256" key="2">
    <source>
        <dbReference type="ARBA" id="ARBA00022989"/>
    </source>
</evidence>
<dbReference type="CDD" id="cd17478">
    <property type="entry name" value="MFS_FsR"/>
    <property type="match status" value="1"/>
</dbReference>
<dbReference type="AlphaFoldDB" id="F8WWK4"/>
<accession>F8WWK4</accession>
<evidence type="ECO:0000313" key="6">
    <source>
        <dbReference type="EMBL" id="EGK06338.1"/>
    </source>
</evidence>
<feature type="transmembrane region" description="Helical" evidence="4">
    <location>
        <begin position="281"/>
        <end position="303"/>
    </location>
</feature>
<comment type="caution">
    <text evidence="6">The sequence shown here is derived from an EMBL/GenBank/DDBJ whole genome shotgun (WGS) entry which is preliminary data.</text>
</comment>
<feature type="transmembrane region" description="Helical" evidence="4">
    <location>
        <begin position="109"/>
        <end position="142"/>
    </location>
</feature>
<feature type="transmembrane region" description="Helical" evidence="4">
    <location>
        <begin position="310"/>
        <end position="330"/>
    </location>
</feature>
<sequence>MAVKQTSLFYISIFKSTFADFYSILMKTTTQTGTAFAILSMLAACHMLNDMLQSIISAVYPLLKDSLLLNFTQIGLITLVFQLSSSIFQPVVGLITDRRPQPYSLPIGMAFSMIGILSLSFAGSFIHVLIAVFLTGLGSSIFHPEASRLAYMASGGKTGLAQSIFQVGGNFGSSVGPLLALWIITPYGQQNIKWLSLIALVCIGIMLVISKWYKSNLYRLKPAKKDDSPIEKQSIYSSGKVAFAITILLILIFSKYVYMASLNSYYMFYLIDKFGVSVKDAQLFLFAFLFAVALGTIIGGPIGDRIGRKYVIWVSILGTAPFALIMPHVGLVWTCVLSIFIGFILSSAFSAILVYAQELVPGKVGLIGGLFFGLAFGIAGIASAILGKIADETSIQHVYDICAYLPLIGLVAAFLPNTKKEKA</sequence>
<organism evidence="6 7">
    <name type="scientific">Dysgonomonas mossii DSM 22836</name>
    <dbReference type="NCBI Taxonomy" id="742767"/>
    <lineage>
        <taxon>Bacteria</taxon>
        <taxon>Pseudomonadati</taxon>
        <taxon>Bacteroidota</taxon>
        <taxon>Bacteroidia</taxon>
        <taxon>Bacteroidales</taxon>
        <taxon>Dysgonomonadaceae</taxon>
        <taxon>Dysgonomonas</taxon>
    </lineage>
</organism>
<keyword evidence="3 4" id="KW-0472">Membrane</keyword>
<dbReference type="InterPro" id="IPR011701">
    <property type="entry name" value="MFS"/>
</dbReference>
<feature type="transmembrane region" description="Helical" evidence="4">
    <location>
        <begin position="191"/>
        <end position="209"/>
    </location>
</feature>
<keyword evidence="1 4" id="KW-0812">Transmembrane</keyword>
<evidence type="ECO:0000259" key="5">
    <source>
        <dbReference type="PROSITE" id="PS50850"/>
    </source>
</evidence>
<dbReference type="Pfam" id="PF07690">
    <property type="entry name" value="MFS_1"/>
    <property type="match status" value="1"/>
</dbReference>
<dbReference type="PANTHER" id="PTHR43129">
    <property type="entry name" value="FOSMIDOMYCIN RESISTANCE PROTEIN"/>
    <property type="match status" value="1"/>
</dbReference>
<evidence type="ECO:0000256" key="4">
    <source>
        <dbReference type="SAM" id="Phobius"/>
    </source>
</evidence>
<dbReference type="InterPro" id="IPR020846">
    <property type="entry name" value="MFS_dom"/>
</dbReference>
<keyword evidence="7" id="KW-1185">Reference proteome</keyword>
<dbReference type="eggNOG" id="COG2223">
    <property type="taxonomic scope" value="Bacteria"/>
</dbReference>
<dbReference type="STRING" id="742767.HMPREF9456_00212"/>
<dbReference type="EMBL" id="ADLW01000001">
    <property type="protein sequence ID" value="EGK06338.1"/>
    <property type="molecule type" value="Genomic_DNA"/>
</dbReference>
<dbReference type="HOGENOM" id="CLU_040537_2_0_10"/>
<feature type="transmembrane region" description="Helical" evidence="4">
    <location>
        <begin position="163"/>
        <end position="185"/>
    </location>
</feature>
<dbReference type="GO" id="GO:0005886">
    <property type="term" value="C:plasma membrane"/>
    <property type="evidence" value="ECO:0007669"/>
    <property type="project" value="TreeGrafter"/>
</dbReference>
<reference evidence="6 7" key="1">
    <citation type="submission" date="2011-04" db="EMBL/GenBank/DDBJ databases">
        <title>The Genome Sequence of Dysgonomonas mossii DSM 22836.</title>
        <authorList>
            <consortium name="The Broad Institute Genome Sequencing Platform"/>
            <person name="Earl A."/>
            <person name="Ward D."/>
            <person name="Feldgarden M."/>
            <person name="Gevers D."/>
            <person name="Pudlo N."/>
            <person name="Martens E."/>
            <person name="Allen-Vercoe E."/>
            <person name="Young S.K."/>
            <person name="Zeng Q."/>
            <person name="Gargeya S."/>
            <person name="Fitzgerald M."/>
            <person name="Haas B."/>
            <person name="Abouelleil A."/>
            <person name="Alvarado L."/>
            <person name="Arachchi H.M."/>
            <person name="Berlin A."/>
            <person name="Brown A."/>
            <person name="Chapman S.B."/>
            <person name="Chen Z."/>
            <person name="Dunbar C."/>
            <person name="Freedman E."/>
            <person name="Gearin G."/>
            <person name="Gellesch M."/>
            <person name="Goldberg J."/>
            <person name="Griggs A."/>
            <person name="Gujja S."/>
            <person name="Heiman D."/>
            <person name="Howarth C."/>
            <person name="Larson L."/>
            <person name="Lui A."/>
            <person name="MacDonald P.J.P."/>
            <person name="Mehta T."/>
            <person name="Montmayeur A."/>
            <person name="Murphy C."/>
            <person name="Neiman D."/>
            <person name="Pearson M."/>
            <person name="Priest M."/>
            <person name="Roberts A."/>
            <person name="Saif S."/>
            <person name="Shea T."/>
            <person name="Shenoy N."/>
            <person name="Sisk P."/>
            <person name="Stolte C."/>
            <person name="Sykes S."/>
            <person name="Yandava C."/>
            <person name="Wortman J."/>
            <person name="Nusbaum C."/>
            <person name="Birren B."/>
        </authorList>
    </citation>
    <scope>NUCLEOTIDE SEQUENCE [LARGE SCALE GENOMIC DNA]</scope>
    <source>
        <strain evidence="6 7">DSM 22836</strain>
    </source>
</reference>
<feature type="transmembrane region" description="Helical" evidence="4">
    <location>
        <begin position="364"/>
        <end position="386"/>
    </location>
</feature>
<dbReference type="GO" id="GO:0022857">
    <property type="term" value="F:transmembrane transporter activity"/>
    <property type="evidence" value="ECO:0007669"/>
    <property type="project" value="InterPro"/>
</dbReference>